<dbReference type="Pfam" id="PF03795">
    <property type="entry name" value="YCII"/>
    <property type="match status" value="1"/>
</dbReference>
<dbReference type="InterPro" id="IPR005545">
    <property type="entry name" value="YCII"/>
</dbReference>
<dbReference type="OrthoDB" id="3212458at2"/>
<dbReference type="SUPFAM" id="SSF54909">
    <property type="entry name" value="Dimeric alpha+beta barrel"/>
    <property type="match status" value="1"/>
</dbReference>
<dbReference type="STRING" id="123320.SAMN06309945_0615"/>
<evidence type="ECO:0000313" key="3">
    <source>
        <dbReference type="EMBL" id="SKC40202.1"/>
    </source>
</evidence>
<evidence type="ECO:0000313" key="4">
    <source>
        <dbReference type="Proteomes" id="UP000190857"/>
    </source>
</evidence>
<keyword evidence="4" id="KW-1185">Reference proteome</keyword>
<gene>
    <name evidence="3" type="ORF">SAMN06309945_0615</name>
</gene>
<comment type="similarity">
    <text evidence="1">Belongs to the YciI family.</text>
</comment>
<reference evidence="3 4" key="1">
    <citation type="submission" date="2017-02" db="EMBL/GenBank/DDBJ databases">
        <authorList>
            <person name="Peterson S.W."/>
        </authorList>
    </citation>
    <scope>NUCLEOTIDE SEQUENCE [LARGE SCALE GENOMIC DNA]</scope>
    <source>
        <strain evidence="3 4">VKM Ac-2059</strain>
    </source>
</reference>
<dbReference type="RefSeq" id="WP_159449480.1">
    <property type="nucleotide sequence ID" value="NZ_FUZP01000001.1"/>
</dbReference>
<dbReference type="InterPro" id="IPR011008">
    <property type="entry name" value="Dimeric_a/b-barrel"/>
</dbReference>
<dbReference type="Proteomes" id="UP000190857">
    <property type="component" value="Unassembled WGS sequence"/>
</dbReference>
<dbReference type="EMBL" id="FUZP01000001">
    <property type="protein sequence ID" value="SKC40202.1"/>
    <property type="molecule type" value="Genomic_DNA"/>
</dbReference>
<name>A0A1T5IMB5_9MICO</name>
<dbReference type="Gene3D" id="3.30.70.1060">
    <property type="entry name" value="Dimeric alpha+beta barrel"/>
    <property type="match status" value="1"/>
</dbReference>
<protein>
    <submittedName>
        <fullName evidence="3">Uncharacterized conserved protein</fullName>
    </submittedName>
</protein>
<organism evidence="3 4">
    <name type="scientific">Okibacterium fritillariae</name>
    <dbReference type="NCBI Taxonomy" id="123320"/>
    <lineage>
        <taxon>Bacteria</taxon>
        <taxon>Bacillati</taxon>
        <taxon>Actinomycetota</taxon>
        <taxon>Actinomycetes</taxon>
        <taxon>Micrococcales</taxon>
        <taxon>Microbacteriaceae</taxon>
        <taxon>Okibacterium</taxon>
    </lineage>
</organism>
<dbReference type="AlphaFoldDB" id="A0A1T5IMB5"/>
<dbReference type="PANTHER" id="PTHR35174">
    <property type="entry name" value="BLL7171 PROTEIN-RELATED"/>
    <property type="match status" value="1"/>
</dbReference>
<evidence type="ECO:0000259" key="2">
    <source>
        <dbReference type="Pfam" id="PF03795"/>
    </source>
</evidence>
<sequence length="108" mass="11358">MKFLLSVIDTATRTGTDEEMAAVGALNDELVAAGQLIAAEGLAHPDDSVVIDARGDDISLTAGPFATGREYLSGFWLIEAPSPEVARDIATRASRACARRVELRATLG</sequence>
<accession>A0A1T5IMB5</accession>
<evidence type="ECO:0000256" key="1">
    <source>
        <dbReference type="ARBA" id="ARBA00007689"/>
    </source>
</evidence>
<proteinExistence type="inferred from homology"/>
<dbReference type="PANTHER" id="PTHR35174:SF3">
    <property type="entry name" value="BLL7171 PROTEIN"/>
    <property type="match status" value="1"/>
</dbReference>
<feature type="domain" description="YCII-related" evidence="2">
    <location>
        <begin position="1"/>
        <end position="95"/>
    </location>
</feature>